<feature type="active site" description="Charge relay system" evidence="4">
    <location>
        <position position="106"/>
    </location>
</feature>
<feature type="active site" description="Charge relay system" evidence="4">
    <location>
        <position position="237"/>
    </location>
</feature>
<reference evidence="6 7" key="1">
    <citation type="submission" date="2013-08" db="EMBL/GenBank/DDBJ databases">
        <title>An opportunistic ruminal bacterium that causes liver abscesses in cattle.</title>
        <authorList>
            <person name="Benahmed F.H."/>
            <person name="Rasmussen M."/>
            <person name="Harbottle H."/>
            <person name="Soppet D."/>
            <person name="Nagaraja T.G."/>
            <person name="Davidson M."/>
        </authorList>
    </citation>
    <scope>NUCLEOTIDE SEQUENCE [LARGE SCALE GENOMIC DNA]</scope>
    <source>
        <strain evidence="6 7">B35</strain>
    </source>
</reference>
<dbReference type="PANTHER" id="PTHR10794">
    <property type="entry name" value="ABHYDROLASE DOMAIN-CONTAINING PROTEIN"/>
    <property type="match status" value="1"/>
</dbReference>
<keyword evidence="2" id="KW-0719">Serine esterase</keyword>
<comment type="similarity">
    <text evidence="1">Belongs to the AB hydrolase superfamily. AB hydrolase 4 family.</text>
</comment>
<protein>
    <submittedName>
        <fullName evidence="6">Alpha/beta hydrolase</fullName>
    </submittedName>
</protein>
<feature type="domain" description="AB hydrolase-1" evidence="5">
    <location>
        <begin position="31"/>
        <end position="166"/>
    </location>
</feature>
<evidence type="ECO:0000256" key="1">
    <source>
        <dbReference type="ARBA" id="ARBA00010884"/>
    </source>
</evidence>
<dbReference type="InterPro" id="IPR000073">
    <property type="entry name" value="AB_hydrolase_1"/>
</dbReference>
<dbReference type="InterPro" id="IPR012020">
    <property type="entry name" value="ABHD4"/>
</dbReference>
<dbReference type="SUPFAM" id="SSF53474">
    <property type="entry name" value="alpha/beta-Hydrolases"/>
    <property type="match status" value="1"/>
</dbReference>
<dbReference type="EMBL" id="AUZI01000012">
    <property type="protein sequence ID" value="KID49503.1"/>
    <property type="molecule type" value="Genomic_DNA"/>
</dbReference>
<dbReference type="InterPro" id="IPR050960">
    <property type="entry name" value="AB_hydrolase_4_sf"/>
</dbReference>
<dbReference type="Proteomes" id="UP000031184">
    <property type="component" value="Unassembled WGS sequence"/>
</dbReference>
<evidence type="ECO:0000256" key="2">
    <source>
        <dbReference type="ARBA" id="ARBA00022487"/>
    </source>
</evidence>
<dbReference type="Pfam" id="PF00561">
    <property type="entry name" value="Abhydrolase_1"/>
    <property type="match status" value="1"/>
</dbReference>
<dbReference type="PANTHER" id="PTHR10794:SF63">
    <property type="entry name" value="ALPHA_BETA HYDROLASE 1, ISOFORM A"/>
    <property type="match status" value="1"/>
</dbReference>
<comment type="caution">
    <text evidence="6">The sequence shown here is derived from an EMBL/GenBank/DDBJ whole genome shotgun (WGS) entry which is preliminary data.</text>
</comment>
<evidence type="ECO:0000313" key="7">
    <source>
        <dbReference type="Proteomes" id="UP000031184"/>
    </source>
</evidence>
<dbReference type="InterPro" id="IPR000952">
    <property type="entry name" value="AB_hydrolase_4_CS"/>
</dbReference>
<dbReference type="PROSITE" id="PS01133">
    <property type="entry name" value="UPF0017"/>
    <property type="match status" value="1"/>
</dbReference>
<evidence type="ECO:0000313" key="6">
    <source>
        <dbReference type="EMBL" id="KID49503.1"/>
    </source>
</evidence>
<accession>A0A0B4E7M8</accession>
<dbReference type="InterPro" id="IPR029058">
    <property type="entry name" value="AB_hydrolase_fold"/>
</dbReference>
<name>A0A0B4E7M8_9FUSO</name>
<proteinExistence type="inferred from homology"/>
<gene>
    <name evidence="6" type="ORF">C095_04965</name>
</gene>
<dbReference type="PIRSF" id="PIRSF005211">
    <property type="entry name" value="Ab_hydro_YheT"/>
    <property type="match status" value="1"/>
</dbReference>
<dbReference type="GO" id="GO:0047372">
    <property type="term" value="F:monoacylglycerol lipase activity"/>
    <property type="evidence" value="ECO:0007669"/>
    <property type="project" value="TreeGrafter"/>
</dbReference>
<dbReference type="ESTHER" id="9fuso-e5bmr9">
    <property type="family name" value="abh_upf0017"/>
</dbReference>
<evidence type="ECO:0000256" key="3">
    <source>
        <dbReference type="ARBA" id="ARBA00022801"/>
    </source>
</evidence>
<evidence type="ECO:0000259" key="5">
    <source>
        <dbReference type="Pfam" id="PF00561"/>
    </source>
</evidence>
<evidence type="ECO:0000256" key="4">
    <source>
        <dbReference type="PIRSR" id="PIRSR005211-1"/>
    </source>
</evidence>
<sequence length="292" mass="33662">MVKYERRRITTEDEDFLDLDCLLTGNSRLAILCHGLGGSSEAPYMKSTAEEFQRRDFDVVAMNYRSCSEEVNRKAKMYGMMTYLDLETVVKAFEEEYSEIVLVGFSMGGNIVLNFMVHLLPKYELIKGAVSVSAPCDVWASISDFEKLGNGEYQEYFLDKIKDCLREKNQKYPNIFEEAGVCLEEVLRSKGLRAFDETFTIKVEGFSNIDEYYKTTTTKGRLHLITRPTLLLLPWDDIVVSSNCFPTEEGRRNSNLFFERPEFGGHLGYESKNQRFGLEERIVDFMLEEAVE</sequence>
<organism evidence="6 7">
    <name type="scientific">Fusobacterium necrophorum subsp. funduliforme B35</name>
    <dbReference type="NCBI Taxonomy" id="1226633"/>
    <lineage>
        <taxon>Bacteria</taxon>
        <taxon>Fusobacteriati</taxon>
        <taxon>Fusobacteriota</taxon>
        <taxon>Fusobacteriia</taxon>
        <taxon>Fusobacteriales</taxon>
        <taxon>Fusobacteriaceae</taxon>
        <taxon>Fusobacterium</taxon>
    </lineage>
</organism>
<feature type="active site" description="Charge relay system" evidence="4">
    <location>
        <position position="266"/>
    </location>
</feature>
<dbReference type="GO" id="GO:0034338">
    <property type="term" value="F:short-chain carboxylesterase activity"/>
    <property type="evidence" value="ECO:0007669"/>
    <property type="project" value="TreeGrafter"/>
</dbReference>
<dbReference type="Gene3D" id="3.40.50.1820">
    <property type="entry name" value="alpha/beta hydrolase"/>
    <property type="match status" value="1"/>
</dbReference>
<keyword evidence="3 6" id="KW-0378">Hydrolase</keyword>
<dbReference type="AlphaFoldDB" id="A0A0B4E7M8"/>
<dbReference type="PATRIC" id="fig|1226633.4.peg.1005"/>